<dbReference type="EMBL" id="NDXJ01000015">
    <property type="protein sequence ID" value="OSP88895.1"/>
    <property type="molecule type" value="Genomic_DNA"/>
</dbReference>
<sequence length="70" mass="8001">MRSDMSGSLIKGKSIVDHIIPITPMNYLDSSITLNLDNLQLLSLEEHNQKTFNGKDLSFEPPKERRVNLF</sequence>
<comment type="caution">
    <text evidence="1">The sequence shown here is derived from an EMBL/GenBank/DDBJ whole genome shotgun (WGS) entry which is preliminary data.</text>
</comment>
<organism evidence="1 2">
    <name type="scientific">Weissella cibaria</name>
    <dbReference type="NCBI Taxonomy" id="137591"/>
    <lineage>
        <taxon>Bacteria</taxon>
        <taxon>Bacillati</taxon>
        <taxon>Bacillota</taxon>
        <taxon>Bacilli</taxon>
        <taxon>Lactobacillales</taxon>
        <taxon>Lactobacillaceae</taxon>
        <taxon>Weissella</taxon>
    </lineage>
</organism>
<dbReference type="CDD" id="cd00085">
    <property type="entry name" value="HNHc"/>
    <property type="match status" value="1"/>
</dbReference>
<dbReference type="InterPro" id="IPR003615">
    <property type="entry name" value="HNH_nuc"/>
</dbReference>
<keyword evidence="1" id="KW-0378">Hydrolase</keyword>
<name>A0A1X4JJW7_9LACO</name>
<protein>
    <submittedName>
        <fullName evidence="1">HNH endonuclease</fullName>
    </submittedName>
</protein>
<keyword evidence="1" id="KW-0255">Endonuclease</keyword>
<reference evidence="1 2" key="1">
    <citation type="submission" date="2017-04" db="EMBL/GenBank/DDBJ databases">
        <title>The genome sequence of Weissella cibaria isolated from wild Drosophila.</title>
        <authorList>
            <person name="Ricks N.J."/>
            <person name="Carroll C."/>
            <person name="Walters A."/>
            <person name="Newell P.D."/>
            <person name="Chaston J.M."/>
        </authorList>
    </citation>
    <scope>NUCLEOTIDE SEQUENCE [LARGE SCALE GENOMIC DNA]</scope>
    <source>
        <strain evidence="1 2">DmW_103</strain>
    </source>
</reference>
<evidence type="ECO:0000313" key="2">
    <source>
        <dbReference type="Proteomes" id="UP000193588"/>
    </source>
</evidence>
<proteinExistence type="predicted"/>
<keyword evidence="1" id="KW-0540">Nuclease</keyword>
<gene>
    <name evidence="1" type="ORF">B9D04_09535</name>
</gene>
<dbReference type="AlphaFoldDB" id="A0A1X4JJW7"/>
<evidence type="ECO:0000313" key="1">
    <source>
        <dbReference type="EMBL" id="OSP88895.1"/>
    </source>
</evidence>
<accession>A0A1X4JJW7</accession>
<dbReference type="GO" id="GO:0004519">
    <property type="term" value="F:endonuclease activity"/>
    <property type="evidence" value="ECO:0007669"/>
    <property type="project" value="UniProtKB-KW"/>
</dbReference>
<dbReference type="Proteomes" id="UP000193588">
    <property type="component" value="Unassembled WGS sequence"/>
</dbReference>